<dbReference type="AlphaFoldDB" id="A0A9K3KJT8"/>
<reference evidence="1" key="1">
    <citation type="journal article" date="2021" name="Sci. Rep.">
        <title>Diploid genomic architecture of Nitzschia inconspicua, an elite biomass production diatom.</title>
        <authorList>
            <person name="Oliver A."/>
            <person name="Podell S."/>
            <person name="Pinowska A."/>
            <person name="Traller J.C."/>
            <person name="Smith S.R."/>
            <person name="McClure R."/>
            <person name="Beliaev A."/>
            <person name="Bohutskyi P."/>
            <person name="Hill E.A."/>
            <person name="Rabines A."/>
            <person name="Zheng H."/>
            <person name="Allen L.Z."/>
            <person name="Kuo A."/>
            <person name="Grigoriev I.V."/>
            <person name="Allen A.E."/>
            <person name="Hazlebeck D."/>
            <person name="Allen E.E."/>
        </authorList>
    </citation>
    <scope>NUCLEOTIDE SEQUENCE</scope>
    <source>
        <strain evidence="1">Hildebrandi</strain>
    </source>
</reference>
<evidence type="ECO:0000313" key="2">
    <source>
        <dbReference type="Proteomes" id="UP000693970"/>
    </source>
</evidence>
<dbReference type="InterPro" id="IPR020904">
    <property type="entry name" value="Sc_DH/Rdtase_CS"/>
</dbReference>
<accession>A0A9K3KJT8</accession>
<dbReference type="OrthoDB" id="1393670at2759"/>
<dbReference type="PROSITE" id="PS00061">
    <property type="entry name" value="ADH_SHORT"/>
    <property type="match status" value="1"/>
</dbReference>
<dbReference type="FunFam" id="3.40.50.720:FF:000084">
    <property type="entry name" value="Short-chain dehydrogenase reductase"/>
    <property type="match status" value="1"/>
</dbReference>
<proteinExistence type="predicted"/>
<dbReference type="EMBL" id="JAGRRH010000022">
    <property type="protein sequence ID" value="KAG7345023.1"/>
    <property type="molecule type" value="Genomic_DNA"/>
</dbReference>
<sequence>MSLSDLKVLVTGASSGIGRETCKILSQNYNAMVIGSARNRNALDAMLKEGSIQNFIVADVTQPGKCERIVEEAVVLMGGSITTVVNAAGGLEGGAVGDAGCNLKNYEYNMNVNCKAPFAIMMAAIPFLKQNSKKNASIVTVSSVNGKQSFAGCATYCMAKAAVDQMTRCASVDLARYGIRVNNVNPGVIMTNLHRTAGMDEESYTAFLERSIQMTHPLSSSLGRVGNPEEVAELIAFLISDKASFITGECIAIDGARQNLGAR</sequence>
<gene>
    <name evidence="1" type="ORF">IV203_032554</name>
</gene>
<protein>
    <submittedName>
        <fullName evidence="1">Short-chain dehydrogenase/reductase SDR</fullName>
    </submittedName>
</protein>
<evidence type="ECO:0000313" key="1">
    <source>
        <dbReference type="EMBL" id="KAG7345023.1"/>
    </source>
</evidence>
<comment type="caution">
    <text evidence="1">The sequence shown here is derived from an EMBL/GenBank/DDBJ whole genome shotgun (WGS) entry which is preliminary data.</text>
</comment>
<organism evidence="1 2">
    <name type="scientific">Nitzschia inconspicua</name>
    <dbReference type="NCBI Taxonomy" id="303405"/>
    <lineage>
        <taxon>Eukaryota</taxon>
        <taxon>Sar</taxon>
        <taxon>Stramenopiles</taxon>
        <taxon>Ochrophyta</taxon>
        <taxon>Bacillariophyta</taxon>
        <taxon>Bacillariophyceae</taxon>
        <taxon>Bacillariophycidae</taxon>
        <taxon>Bacillariales</taxon>
        <taxon>Bacillariaceae</taxon>
        <taxon>Nitzschia</taxon>
    </lineage>
</organism>
<name>A0A9K3KJT8_9STRA</name>
<dbReference type="InterPro" id="IPR002347">
    <property type="entry name" value="SDR_fam"/>
</dbReference>
<dbReference type="Proteomes" id="UP000693970">
    <property type="component" value="Unassembled WGS sequence"/>
</dbReference>
<dbReference type="PANTHER" id="PTHR43975:SF2">
    <property type="entry name" value="EG:BACR7A4.14 PROTEIN-RELATED"/>
    <property type="match status" value="1"/>
</dbReference>
<reference evidence="1" key="2">
    <citation type="submission" date="2021-04" db="EMBL/GenBank/DDBJ databases">
        <authorList>
            <person name="Podell S."/>
        </authorList>
    </citation>
    <scope>NUCLEOTIDE SEQUENCE</scope>
    <source>
        <strain evidence="1">Hildebrandi</strain>
    </source>
</reference>
<keyword evidence="2" id="KW-1185">Reference proteome</keyword>
<dbReference type="PANTHER" id="PTHR43975">
    <property type="entry name" value="ZGC:101858"/>
    <property type="match status" value="1"/>
</dbReference>
<dbReference type="Pfam" id="PF13561">
    <property type="entry name" value="adh_short_C2"/>
    <property type="match status" value="1"/>
</dbReference>